<keyword evidence="9" id="KW-1185">Reference proteome</keyword>
<evidence type="ECO:0000313" key="9">
    <source>
        <dbReference type="Proteomes" id="UP000014074"/>
    </source>
</evidence>
<dbReference type="InterPro" id="IPR020846">
    <property type="entry name" value="MFS_dom"/>
</dbReference>
<feature type="transmembrane region" description="Helical" evidence="6">
    <location>
        <begin position="56"/>
        <end position="75"/>
    </location>
</feature>
<dbReference type="eggNOG" id="KOG0254">
    <property type="taxonomic scope" value="Eukaryota"/>
</dbReference>
<dbReference type="RefSeq" id="XP_007918017.1">
    <property type="nucleotide sequence ID" value="XM_007919826.1"/>
</dbReference>
<evidence type="ECO:0000256" key="3">
    <source>
        <dbReference type="ARBA" id="ARBA00022692"/>
    </source>
</evidence>
<evidence type="ECO:0000259" key="7">
    <source>
        <dbReference type="PROSITE" id="PS50850"/>
    </source>
</evidence>
<dbReference type="Proteomes" id="UP000014074">
    <property type="component" value="Unassembled WGS sequence"/>
</dbReference>
<accession>R8BD13</accession>
<dbReference type="OrthoDB" id="10021397at2759"/>
<dbReference type="PANTHER" id="PTHR23501">
    <property type="entry name" value="MAJOR FACILITATOR SUPERFAMILY"/>
    <property type="match status" value="1"/>
</dbReference>
<name>R8BD13_PHAM7</name>
<gene>
    <name evidence="8" type="ORF">UCRPA7_7294</name>
</gene>
<feature type="transmembrane region" description="Helical" evidence="6">
    <location>
        <begin position="81"/>
        <end position="104"/>
    </location>
</feature>
<protein>
    <submittedName>
        <fullName evidence="8">Putative efflux pump antibiotic resistance protein</fullName>
    </submittedName>
</protein>
<dbReference type="HOGENOM" id="CLU_000960_10_0_1"/>
<keyword evidence="2" id="KW-0813">Transport</keyword>
<keyword evidence="3 6" id="KW-0812">Transmembrane</keyword>
<evidence type="ECO:0000256" key="5">
    <source>
        <dbReference type="ARBA" id="ARBA00023136"/>
    </source>
</evidence>
<evidence type="ECO:0000313" key="8">
    <source>
        <dbReference type="EMBL" id="EON97199.1"/>
    </source>
</evidence>
<dbReference type="PROSITE" id="PS50850">
    <property type="entry name" value="MFS"/>
    <property type="match status" value="1"/>
</dbReference>
<dbReference type="InterPro" id="IPR036259">
    <property type="entry name" value="MFS_trans_sf"/>
</dbReference>
<evidence type="ECO:0000256" key="6">
    <source>
        <dbReference type="SAM" id="Phobius"/>
    </source>
</evidence>
<dbReference type="GeneID" id="19328039"/>
<dbReference type="GO" id="GO:0005886">
    <property type="term" value="C:plasma membrane"/>
    <property type="evidence" value="ECO:0007669"/>
    <property type="project" value="TreeGrafter"/>
</dbReference>
<evidence type="ECO:0000256" key="4">
    <source>
        <dbReference type="ARBA" id="ARBA00022989"/>
    </source>
</evidence>
<comment type="subcellular location">
    <subcellularLocation>
        <location evidence="1">Membrane</location>
        <topology evidence="1">Multi-pass membrane protein</topology>
    </subcellularLocation>
</comment>
<dbReference type="Pfam" id="PF07690">
    <property type="entry name" value="MFS_1"/>
    <property type="match status" value="1"/>
</dbReference>
<feature type="domain" description="Major facilitator superfamily (MFS) profile" evidence="7">
    <location>
        <begin position="1"/>
        <end position="220"/>
    </location>
</feature>
<sequence>MALDNQTIVATAVLKITDEFHGLGDVAWYDSAYFMTAGGFQPLWGKAYKYFDFKTVYLVAFAIFEVGSLFCAATPNSAAFVVGRAIAGIGAGGIVSGGYTLLAFTAEPKRRLMFTDVIGAAYGTASVAPLRGGAFTDRISWRWCFYINLPLGGVSALIIIFFFHTLKQARPAKAIFKGKLLQMDPIGVALLVGAVIAFIVAMQAGGQTDSWRSGKVIGLL</sequence>
<feature type="transmembrane region" description="Helical" evidence="6">
    <location>
        <begin position="186"/>
        <end position="205"/>
    </location>
</feature>
<evidence type="ECO:0000256" key="2">
    <source>
        <dbReference type="ARBA" id="ARBA00022448"/>
    </source>
</evidence>
<dbReference type="PANTHER" id="PTHR23501:SF177">
    <property type="entry name" value="MAJOR FACILITATOR SUPERFAMILY (MFS) PROFILE DOMAIN-CONTAINING PROTEIN-RELATED"/>
    <property type="match status" value="1"/>
</dbReference>
<organism evidence="8 9">
    <name type="scientific">Phaeoacremonium minimum (strain UCR-PA7)</name>
    <name type="common">Esca disease fungus</name>
    <name type="synonym">Togninia minima</name>
    <dbReference type="NCBI Taxonomy" id="1286976"/>
    <lineage>
        <taxon>Eukaryota</taxon>
        <taxon>Fungi</taxon>
        <taxon>Dikarya</taxon>
        <taxon>Ascomycota</taxon>
        <taxon>Pezizomycotina</taxon>
        <taxon>Sordariomycetes</taxon>
        <taxon>Sordariomycetidae</taxon>
        <taxon>Togniniales</taxon>
        <taxon>Togniniaceae</taxon>
        <taxon>Phaeoacremonium</taxon>
    </lineage>
</organism>
<dbReference type="InterPro" id="IPR011701">
    <property type="entry name" value="MFS"/>
</dbReference>
<dbReference type="SUPFAM" id="SSF103473">
    <property type="entry name" value="MFS general substrate transporter"/>
    <property type="match status" value="1"/>
</dbReference>
<reference evidence="9" key="1">
    <citation type="journal article" date="2013" name="Genome Announc.">
        <title>Draft genome sequence of the ascomycete Phaeoacremonium aleophilum strain UCR-PA7, a causal agent of the esca disease complex in grapevines.</title>
        <authorList>
            <person name="Blanco-Ulate B."/>
            <person name="Rolshausen P."/>
            <person name="Cantu D."/>
        </authorList>
    </citation>
    <scope>NUCLEOTIDE SEQUENCE [LARGE SCALE GENOMIC DNA]</scope>
    <source>
        <strain evidence="9">UCR-PA7</strain>
    </source>
</reference>
<keyword evidence="4 6" id="KW-1133">Transmembrane helix</keyword>
<dbReference type="KEGG" id="tmn:UCRPA7_7294"/>
<feature type="transmembrane region" description="Helical" evidence="6">
    <location>
        <begin position="145"/>
        <end position="166"/>
    </location>
</feature>
<proteinExistence type="predicted"/>
<dbReference type="GO" id="GO:0022857">
    <property type="term" value="F:transmembrane transporter activity"/>
    <property type="evidence" value="ECO:0007669"/>
    <property type="project" value="InterPro"/>
</dbReference>
<dbReference type="EMBL" id="KB933277">
    <property type="protein sequence ID" value="EON97199.1"/>
    <property type="molecule type" value="Genomic_DNA"/>
</dbReference>
<dbReference type="AlphaFoldDB" id="R8BD13"/>
<dbReference type="Gene3D" id="1.20.1720.10">
    <property type="entry name" value="Multidrug resistance protein D"/>
    <property type="match status" value="1"/>
</dbReference>
<evidence type="ECO:0000256" key="1">
    <source>
        <dbReference type="ARBA" id="ARBA00004141"/>
    </source>
</evidence>
<keyword evidence="5 6" id="KW-0472">Membrane</keyword>